<dbReference type="Pfam" id="PF03009">
    <property type="entry name" value="GDPD"/>
    <property type="match status" value="1"/>
</dbReference>
<dbReference type="PANTHER" id="PTHR46211:SF1">
    <property type="entry name" value="GLYCEROPHOSPHODIESTER PHOSPHODIESTERASE, CYTOPLASMIC"/>
    <property type="match status" value="1"/>
</dbReference>
<dbReference type="Proteomes" id="UP001518925">
    <property type="component" value="Unassembled WGS sequence"/>
</dbReference>
<dbReference type="CDD" id="cd08563">
    <property type="entry name" value="GDPD_TtGDE_like"/>
    <property type="match status" value="1"/>
</dbReference>
<keyword evidence="3" id="KW-1185">Reference proteome</keyword>
<evidence type="ECO:0000313" key="3">
    <source>
        <dbReference type="Proteomes" id="UP001518925"/>
    </source>
</evidence>
<dbReference type="InterPro" id="IPR030395">
    <property type="entry name" value="GP_PDE_dom"/>
</dbReference>
<name>A0ABS2DFY9_9BACI</name>
<evidence type="ECO:0000313" key="2">
    <source>
        <dbReference type="EMBL" id="MBM6617352.1"/>
    </source>
</evidence>
<dbReference type="Gene3D" id="3.20.20.190">
    <property type="entry name" value="Phosphatidylinositol (PI) phosphodiesterase"/>
    <property type="match status" value="1"/>
</dbReference>
<sequence length="243" mass="27662">MTNIFGHRGAAGTHPENTMISFMEAERVLADGIELDVQLTRDGEIVVIHDETLERTTTGTGFVKDHTLKEIRSLDASYKFPDYGVCKVPSLDEVFNWALSNYLIINVELKNSVFPYDGLEEKVIQLVRTYHYEKRVIISSFNHKSLVKCLKLAPEIEVGVLFHEKKKNPWEYARKLGANSIHPNYRVVSNSTIIKSQENGIAVRPYTVNKSKEMERLFSINCAAIITDYPEKAVALRNKKSSR</sequence>
<accession>A0ABS2DFY9</accession>
<organism evidence="2 3">
    <name type="scientific">Bacillus suaedaesalsae</name>
    <dbReference type="NCBI Taxonomy" id="2810349"/>
    <lineage>
        <taxon>Bacteria</taxon>
        <taxon>Bacillati</taxon>
        <taxon>Bacillota</taxon>
        <taxon>Bacilli</taxon>
        <taxon>Bacillales</taxon>
        <taxon>Bacillaceae</taxon>
        <taxon>Bacillus</taxon>
    </lineage>
</organism>
<evidence type="ECO:0000259" key="1">
    <source>
        <dbReference type="PROSITE" id="PS51704"/>
    </source>
</evidence>
<dbReference type="InterPro" id="IPR017946">
    <property type="entry name" value="PLC-like_Pdiesterase_TIM-brl"/>
</dbReference>
<comment type="caution">
    <text evidence="2">The sequence shown here is derived from an EMBL/GenBank/DDBJ whole genome shotgun (WGS) entry which is preliminary data.</text>
</comment>
<protein>
    <submittedName>
        <fullName evidence="2">Glycerophosphodiester phosphodiesterase</fullName>
    </submittedName>
</protein>
<dbReference type="PROSITE" id="PS51704">
    <property type="entry name" value="GP_PDE"/>
    <property type="match status" value="1"/>
</dbReference>
<dbReference type="PANTHER" id="PTHR46211">
    <property type="entry name" value="GLYCEROPHOSPHORYL DIESTER PHOSPHODIESTERASE"/>
    <property type="match status" value="1"/>
</dbReference>
<dbReference type="RefSeq" id="WP_204202726.1">
    <property type="nucleotide sequence ID" value="NZ_JAFELM010000021.1"/>
</dbReference>
<proteinExistence type="predicted"/>
<reference evidence="2 3" key="1">
    <citation type="submission" date="2021-02" db="EMBL/GenBank/DDBJ databases">
        <title>Bacillus sp. RD4P76, an endophyte from a halophyte.</title>
        <authorList>
            <person name="Sun J.-Q."/>
        </authorList>
    </citation>
    <scope>NUCLEOTIDE SEQUENCE [LARGE SCALE GENOMIC DNA]</scope>
    <source>
        <strain evidence="2 3">RD4P76</strain>
    </source>
</reference>
<gene>
    <name evidence="2" type="ORF">JR050_06635</name>
</gene>
<dbReference type="SUPFAM" id="SSF51695">
    <property type="entry name" value="PLC-like phosphodiesterases"/>
    <property type="match status" value="1"/>
</dbReference>
<feature type="domain" description="GP-PDE" evidence="1">
    <location>
        <begin position="2"/>
        <end position="237"/>
    </location>
</feature>
<dbReference type="EMBL" id="JAFELM010000021">
    <property type="protein sequence ID" value="MBM6617352.1"/>
    <property type="molecule type" value="Genomic_DNA"/>
</dbReference>